<dbReference type="RefSeq" id="YP_010774015.1">
    <property type="nucleotide sequence ID" value="NC_074750.1"/>
</dbReference>
<keyword evidence="2" id="KW-1185">Reference proteome</keyword>
<organism evidence="1 2">
    <name type="scientific">Pseudomonas phage vB_Pae_CF78a</name>
    <dbReference type="NCBI Taxonomy" id="2563592"/>
    <lineage>
        <taxon>Viruses</taxon>
        <taxon>Duplodnaviria</taxon>
        <taxon>Heunggongvirae</taxon>
        <taxon>Uroviricota</taxon>
        <taxon>Caudoviricetes</taxon>
        <taxon>Guarnerosvirinae</taxon>
        <taxon>Mechnikovvirus</taxon>
        <taxon>Mechnikovvirus CF78a</taxon>
    </lineage>
</organism>
<evidence type="ECO:0000313" key="2">
    <source>
        <dbReference type="Proteomes" id="UP000294460"/>
    </source>
</evidence>
<name>A0A481V7S3_9CAUD</name>
<sequence>MFVSPTGVNVPHQVVIVATALPMAKTAICLDDDYWGFWSAVQ</sequence>
<accession>A0A481V7S3</accession>
<proteinExistence type="predicted"/>
<reference evidence="1" key="1">
    <citation type="journal article" date="2019" name="mSystems">
        <title>Mobilizing temperate bacteriophage communities and resolving individual phage genomes from cystic fibrosis and bronchiectasis Pseudomonas aeruginosa isolates.</title>
        <authorList>
            <person name="Tariq M.A."/>
            <person name="Everest F.L.C."/>
            <person name="Cowley L.A."/>
            <person name="Wright R."/>
            <person name="Holt G.S."/>
            <person name="Ingram H."/>
            <person name="Duignan L.A.M."/>
            <person name="Lanyon C.V."/>
            <person name="Perry A."/>
            <person name="Perry J.D."/>
            <person name="Bourke S."/>
            <person name="Brockhurst M.A."/>
            <person name="Bridge S.H."/>
            <person name="Soyza A.D."/>
            <person name="Smith D.L."/>
        </authorList>
    </citation>
    <scope>NUCLEOTIDE SEQUENCE [LARGE SCALE GENOMIC DNA]</scope>
</reference>
<evidence type="ECO:0000313" key="1">
    <source>
        <dbReference type="EMBL" id="QBI83755.1"/>
    </source>
</evidence>
<dbReference type="KEGG" id="vg:80456913"/>
<dbReference type="GeneID" id="80456913"/>
<dbReference type="EMBL" id="MK511059">
    <property type="protein sequence ID" value="QBI83755.1"/>
    <property type="molecule type" value="Genomic_DNA"/>
</dbReference>
<dbReference type="Proteomes" id="UP000294460">
    <property type="component" value="Segment"/>
</dbReference>
<protein>
    <submittedName>
        <fullName evidence="1">Uncharacterized protein</fullName>
    </submittedName>
</protein>